<dbReference type="Proteomes" id="UP000799444">
    <property type="component" value="Unassembled WGS sequence"/>
</dbReference>
<evidence type="ECO:0000313" key="4">
    <source>
        <dbReference type="Proteomes" id="UP000799444"/>
    </source>
</evidence>
<dbReference type="EMBL" id="ML996146">
    <property type="protein sequence ID" value="KAF2734582.1"/>
    <property type="molecule type" value="Genomic_DNA"/>
</dbReference>
<comment type="caution">
    <text evidence="3">The sequence shown here is derived from an EMBL/GenBank/DDBJ whole genome shotgun (WGS) entry which is preliminary data.</text>
</comment>
<proteinExistence type="predicted"/>
<organism evidence="3 4">
    <name type="scientific">Polyplosphaeria fusca</name>
    <dbReference type="NCBI Taxonomy" id="682080"/>
    <lineage>
        <taxon>Eukaryota</taxon>
        <taxon>Fungi</taxon>
        <taxon>Dikarya</taxon>
        <taxon>Ascomycota</taxon>
        <taxon>Pezizomycotina</taxon>
        <taxon>Dothideomycetes</taxon>
        <taxon>Pleosporomycetidae</taxon>
        <taxon>Pleosporales</taxon>
        <taxon>Tetraplosphaeriaceae</taxon>
        <taxon>Polyplosphaeria</taxon>
    </lineage>
</organism>
<feature type="signal peptide" evidence="2">
    <location>
        <begin position="1"/>
        <end position="15"/>
    </location>
</feature>
<dbReference type="PANTHER" id="PTHR36578:SF1">
    <property type="entry name" value="APPLE DOMAIN-CONTAINING PROTEIN"/>
    <property type="match status" value="1"/>
</dbReference>
<dbReference type="AlphaFoldDB" id="A0A9P4QVQ9"/>
<dbReference type="PANTHER" id="PTHR36578">
    <property type="entry name" value="CHROMOSOME 15, WHOLE GENOME SHOTGUN SEQUENCE"/>
    <property type="match status" value="1"/>
</dbReference>
<keyword evidence="2" id="KW-0732">Signal</keyword>
<evidence type="ECO:0000256" key="2">
    <source>
        <dbReference type="SAM" id="SignalP"/>
    </source>
</evidence>
<feature type="region of interest" description="Disordered" evidence="1">
    <location>
        <begin position="70"/>
        <end position="95"/>
    </location>
</feature>
<evidence type="ECO:0000313" key="3">
    <source>
        <dbReference type="EMBL" id="KAF2734582.1"/>
    </source>
</evidence>
<name>A0A9P4QVQ9_9PLEO</name>
<dbReference type="OrthoDB" id="271448at2759"/>
<gene>
    <name evidence="3" type="ORF">EJ04DRAFT_523565</name>
</gene>
<sequence>MRSIALSALCGLAAAAPRPQGFNIAAVDNLVTPSVLGPDVAAVTPNPVTYNPEQAANSAAAAISTAPAEASKRSLQGREACSPQPDGEGDVPGDGSVEAYLDSNSAFAQAANAAGTPSGYVQTFKNLQASVQEIGYLTYKVLQSAEYDVNNCAAFCDGVKFCLGFNIYFERDPSLEPASSCPNPAPMTNIKCSLYGYPVYSESATNTGQWRDQFHVVIAGSNGYSKLNPLPSPSPYTNFTGPSPLLPGAINAPTDTVPATYLGMKLYNDGPYDPSQCAAACQAQTAYDRETAGSDGTYDACNFFNSYILTKNNVPQGTYCSFYTRSWSEEYAVNTGYYYGGDVFAVVGSFTYGLTVVDGGHV</sequence>
<reference evidence="3" key="1">
    <citation type="journal article" date="2020" name="Stud. Mycol.">
        <title>101 Dothideomycetes genomes: a test case for predicting lifestyles and emergence of pathogens.</title>
        <authorList>
            <person name="Haridas S."/>
            <person name="Albert R."/>
            <person name="Binder M."/>
            <person name="Bloem J."/>
            <person name="Labutti K."/>
            <person name="Salamov A."/>
            <person name="Andreopoulos B."/>
            <person name="Baker S."/>
            <person name="Barry K."/>
            <person name="Bills G."/>
            <person name="Bluhm B."/>
            <person name="Cannon C."/>
            <person name="Castanera R."/>
            <person name="Culley D."/>
            <person name="Daum C."/>
            <person name="Ezra D."/>
            <person name="Gonzalez J."/>
            <person name="Henrissat B."/>
            <person name="Kuo A."/>
            <person name="Liang C."/>
            <person name="Lipzen A."/>
            <person name="Lutzoni F."/>
            <person name="Magnuson J."/>
            <person name="Mondo S."/>
            <person name="Nolan M."/>
            <person name="Ohm R."/>
            <person name="Pangilinan J."/>
            <person name="Park H.-J."/>
            <person name="Ramirez L."/>
            <person name="Alfaro M."/>
            <person name="Sun H."/>
            <person name="Tritt A."/>
            <person name="Yoshinaga Y."/>
            <person name="Zwiers L.-H."/>
            <person name="Turgeon B."/>
            <person name="Goodwin S."/>
            <person name="Spatafora J."/>
            <person name="Crous P."/>
            <person name="Grigoriev I."/>
        </authorList>
    </citation>
    <scope>NUCLEOTIDE SEQUENCE</scope>
    <source>
        <strain evidence="3">CBS 125425</strain>
    </source>
</reference>
<evidence type="ECO:0000256" key="1">
    <source>
        <dbReference type="SAM" id="MobiDB-lite"/>
    </source>
</evidence>
<accession>A0A9P4QVQ9</accession>
<feature type="chain" id="PRO_5040218993" evidence="2">
    <location>
        <begin position="16"/>
        <end position="362"/>
    </location>
</feature>
<keyword evidence="4" id="KW-1185">Reference proteome</keyword>
<protein>
    <submittedName>
        <fullName evidence="3">Uncharacterized protein</fullName>
    </submittedName>
</protein>